<protein>
    <recommendedName>
        <fullName evidence="5">T6SS Phospholipase effector Tle1-like catalytic domain-containing protein</fullName>
    </recommendedName>
</protein>
<keyword evidence="7" id="KW-1185">Reference proteome</keyword>
<dbReference type="InterPro" id="IPR036322">
    <property type="entry name" value="WD40_repeat_dom_sf"/>
</dbReference>
<feature type="repeat" description="WD" evidence="3">
    <location>
        <begin position="575"/>
        <end position="613"/>
    </location>
</feature>
<dbReference type="PANTHER" id="PTHR33840">
    <property type="match status" value="1"/>
</dbReference>
<dbReference type="PROSITE" id="PS50082">
    <property type="entry name" value="WD_REPEATS_2"/>
    <property type="match status" value="5"/>
</dbReference>
<keyword evidence="1 3" id="KW-0853">WD repeat</keyword>
<dbReference type="SMART" id="SM00320">
    <property type="entry name" value="WD40"/>
    <property type="match status" value="6"/>
</dbReference>
<feature type="repeat" description="WD" evidence="3">
    <location>
        <begin position="788"/>
        <end position="829"/>
    </location>
</feature>
<feature type="repeat" description="WD" evidence="3">
    <location>
        <begin position="702"/>
        <end position="743"/>
    </location>
</feature>
<dbReference type="Proteomes" id="UP000290288">
    <property type="component" value="Unassembled WGS sequence"/>
</dbReference>
<evidence type="ECO:0000256" key="2">
    <source>
        <dbReference type="ARBA" id="ARBA00022737"/>
    </source>
</evidence>
<dbReference type="OrthoDB" id="538223at2759"/>
<feature type="compositionally biased region" description="Basic and acidic residues" evidence="4">
    <location>
        <begin position="1"/>
        <end position="13"/>
    </location>
</feature>
<evidence type="ECO:0000259" key="5">
    <source>
        <dbReference type="Pfam" id="PF09994"/>
    </source>
</evidence>
<dbReference type="PROSITE" id="PS50294">
    <property type="entry name" value="WD_REPEATS_REGION"/>
    <property type="match status" value="4"/>
</dbReference>
<dbReference type="InterPro" id="IPR020472">
    <property type="entry name" value="WD40_PAC1"/>
</dbReference>
<accession>A0A4Q2DU32</accession>
<gene>
    <name evidence="6" type="ORF">EST38_g2231</name>
</gene>
<dbReference type="Pfam" id="PF09994">
    <property type="entry name" value="T6SS_Tle1-like_cat"/>
    <property type="match status" value="1"/>
</dbReference>
<evidence type="ECO:0000313" key="7">
    <source>
        <dbReference type="Proteomes" id="UP000290288"/>
    </source>
</evidence>
<comment type="caution">
    <text evidence="6">The sequence shown here is derived from an EMBL/GenBank/DDBJ whole genome shotgun (WGS) entry which is preliminary data.</text>
</comment>
<dbReference type="Pfam" id="PF00400">
    <property type="entry name" value="WD40"/>
    <property type="match status" value="5"/>
</dbReference>
<evidence type="ECO:0000313" key="6">
    <source>
        <dbReference type="EMBL" id="RXW23633.1"/>
    </source>
</evidence>
<dbReference type="SUPFAM" id="SSF53474">
    <property type="entry name" value="alpha/beta-Hydrolases"/>
    <property type="match status" value="1"/>
</dbReference>
<dbReference type="EMBL" id="SDEE01000037">
    <property type="protein sequence ID" value="RXW23633.1"/>
    <property type="molecule type" value="Genomic_DNA"/>
</dbReference>
<evidence type="ECO:0000256" key="4">
    <source>
        <dbReference type="SAM" id="MobiDB-lite"/>
    </source>
</evidence>
<dbReference type="InterPro" id="IPR029058">
    <property type="entry name" value="AB_hydrolase_fold"/>
</dbReference>
<keyword evidence="2" id="KW-0677">Repeat</keyword>
<organism evidence="6 7">
    <name type="scientific">Candolleomyces aberdarensis</name>
    <dbReference type="NCBI Taxonomy" id="2316362"/>
    <lineage>
        <taxon>Eukaryota</taxon>
        <taxon>Fungi</taxon>
        <taxon>Dikarya</taxon>
        <taxon>Basidiomycota</taxon>
        <taxon>Agaricomycotina</taxon>
        <taxon>Agaricomycetes</taxon>
        <taxon>Agaricomycetidae</taxon>
        <taxon>Agaricales</taxon>
        <taxon>Agaricineae</taxon>
        <taxon>Psathyrellaceae</taxon>
        <taxon>Candolleomyces</taxon>
    </lineage>
</organism>
<dbReference type="AlphaFoldDB" id="A0A4Q2DU32"/>
<sequence>MDDRDRPNFKDPNETSSRINARGETIGSSLYPEETKIACGHKKGGRNLILCIDGTANQFGTKNTNVIELYNLILKEAEHLQRTWYNSGIGTYAQPHWRSLSHHKQVLAHKIDLAIAWNFEKILQAAYRWLSDNYKDGDCIFLFGFSRGAFQVRALSAMIEKVGLIYRGNEMQIPFAYQLYADPKSGTKDYSETTVTVGSEEEVSMAERFKKAFSRPDVRVHFVGAWDTVSSIGVARGKQALPGTTDGMTHVCYFRHALALDERRVKFLPEYAWGGSASDKKAPGSPAVDGERCSPEKDTAESNPQTLEVWFAGSHSDIGGGNVRNVGMNRSRPPMRWMVLEATAVGLRTKPFERELLAHEQIEVMESLKGVWHLFELLPFQRLTFTRRSEGREITRKPHLGSNRKIHDGQKIHSSLILAGSDSRYVPKASPPGDNSSTFWDQLRNAGLGNRSGWLEIDLLDSTRTIVKRLLEGNEGVRNTLDQIAKDKTGAQIIYDEVIRVLRSEPKLEADAKALLLSSTIEILKNSLNLKFKTAGRIRPWLQSLLESKSDQHRQVADTFLVRFTELRIHEPLVHAAPVRSIGISADGRSVFSASGELSIQTWDMRSGEQVGMTREHANWTPSVAISISCDGKRIVSSSYDHTIRIRDAETGQQVGEPLLGHTDDVWSLAFSPDGKHIVSGSSDKTIRIWDAATGKQVGEALGGHADWVMSLAVSADGKFIVAGGSGGSIRIWDVETRKQVAIPLEGYTSPAWSVGISSDSKRVVSGCCDHAIRIWDVETGKQVGVPIQGHTDRVMSVAISPDGKSIVSSSDDKTVRIWNAEKAEQRHVGSIVFN</sequence>
<feature type="region of interest" description="Disordered" evidence="4">
    <location>
        <begin position="1"/>
        <end position="25"/>
    </location>
</feature>
<dbReference type="PANTHER" id="PTHR33840:SF2">
    <property type="entry name" value="TLE1 PHOSPHOLIPASE DOMAIN-CONTAINING PROTEIN"/>
    <property type="match status" value="1"/>
</dbReference>
<proteinExistence type="predicted"/>
<feature type="compositionally biased region" description="Basic and acidic residues" evidence="4">
    <location>
        <begin position="289"/>
        <end position="300"/>
    </location>
</feature>
<reference evidence="6 7" key="1">
    <citation type="submission" date="2019-01" db="EMBL/GenBank/DDBJ databases">
        <title>Draft genome sequence of Psathyrella aberdarensis IHI B618.</title>
        <authorList>
            <person name="Buettner E."/>
            <person name="Kellner H."/>
        </authorList>
    </citation>
    <scope>NUCLEOTIDE SEQUENCE [LARGE SCALE GENOMIC DNA]</scope>
    <source>
        <strain evidence="6 7">IHI B618</strain>
    </source>
</reference>
<evidence type="ECO:0000256" key="3">
    <source>
        <dbReference type="PROSITE-ProRule" id="PRU00221"/>
    </source>
</evidence>
<dbReference type="InterPro" id="IPR015943">
    <property type="entry name" value="WD40/YVTN_repeat-like_dom_sf"/>
</dbReference>
<feature type="domain" description="T6SS Phospholipase effector Tle1-like catalytic" evidence="5">
    <location>
        <begin position="46"/>
        <end position="340"/>
    </location>
</feature>
<feature type="repeat" description="WD" evidence="3">
    <location>
        <begin position="659"/>
        <end position="700"/>
    </location>
</feature>
<dbReference type="STRING" id="2316362.A0A4Q2DU32"/>
<evidence type="ECO:0000256" key="1">
    <source>
        <dbReference type="ARBA" id="ARBA00022574"/>
    </source>
</evidence>
<dbReference type="SUPFAM" id="SSF50978">
    <property type="entry name" value="WD40 repeat-like"/>
    <property type="match status" value="1"/>
</dbReference>
<dbReference type="InterPro" id="IPR019775">
    <property type="entry name" value="WD40_repeat_CS"/>
</dbReference>
<dbReference type="InterPro" id="IPR001680">
    <property type="entry name" value="WD40_rpt"/>
</dbReference>
<dbReference type="PRINTS" id="PR00320">
    <property type="entry name" value="GPROTEINBRPT"/>
</dbReference>
<dbReference type="Gene3D" id="2.130.10.10">
    <property type="entry name" value="YVTN repeat-like/Quinoprotein amine dehydrogenase"/>
    <property type="match status" value="2"/>
</dbReference>
<dbReference type="CDD" id="cd00200">
    <property type="entry name" value="WD40"/>
    <property type="match status" value="1"/>
</dbReference>
<feature type="repeat" description="WD" evidence="3">
    <location>
        <begin position="745"/>
        <end position="786"/>
    </location>
</feature>
<dbReference type="PROSITE" id="PS00678">
    <property type="entry name" value="WD_REPEATS_1"/>
    <property type="match status" value="2"/>
</dbReference>
<feature type="region of interest" description="Disordered" evidence="4">
    <location>
        <begin position="276"/>
        <end position="302"/>
    </location>
</feature>
<name>A0A4Q2DU32_9AGAR</name>
<dbReference type="InterPro" id="IPR018712">
    <property type="entry name" value="Tle1-like_cat"/>
</dbReference>